<evidence type="ECO:0000313" key="1">
    <source>
        <dbReference type="EMBL" id="SVC18972.1"/>
    </source>
</evidence>
<proteinExistence type="predicted"/>
<dbReference type="AlphaFoldDB" id="A0A382K6C9"/>
<reference evidence="1" key="1">
    <citation type="submission" date="2018-05" db="EMBL/GenBank/DDBJ databases">
        <authorList>
            <person name="Lanie J.A."/>
            <person name="Ng W.-L."/>
            <person name="Kazmierczak K.M."/>
            <person name="Andrzejewski T.M."/>
            <person name="Davidsen T.M."/>
            <person name="Wayne K.J."/>
            <person name="Tettelin H."/>
            <person name="Glass J.I."/>
            <person name="Rusch D."/>
            <person name="Podicherti R."/>
            <person name="Tsui H.-C.T."/>
            <person name="Winkler M.E."/>
        </authorList>
    </citation>
    <scope>NUCLEOTIDE SEQUENCE</scope>
</reference>
<sequence>VLIPIATLQRMQQIQDRIISAYYKYIGGAIMKLPRALKSYTYYTEADWDADYAEYIKHTQRLKRARLTHSKEGFPEECYVEVASHDMNTPDKEK</sequence>
<dbReference type="EMBL" id="UINC01078164">
    <property type="protein sequence ID" value="SVC18972.1"/>
    <property type="molecule type" value="Genomic_DNA"/>
</dbReference>
<name>A0A382K6C9_9ZZZZ</name>
<gene>
    <name evidence="1" type="ORF">METZ01_LOCUS271826</name>
</gene>
<feature type="non-terminal residue" evidence="1">
    <location>
        <position position="1"/>
    </location>
</feature>
<accession>A0A382K6C9</accession>
<organism evidence="1">
    <name type="scientific">marine metagenome</name>
    <dbReference type="NCBI Taxonomy" id="408172"/>
    <lineage>
        <taxon>unclassified sequences</taxon>
        <taxon>metagenomes</taxon>
        <taxon>ecological metagenomes</taxon>
    </lineage>
</organism>
<protein>
    <submittedName>
        <fullName evidence="1">Uncharacterized protein</fullName>
    </submittedName>
</protein>